<comment type="caution">
    <text evidence="2">The sequence shown here is derived from an EMBL/GenBank/DDBJ whole genome shotgun (WGS) entry which is preliminary data.</text>
</comment>
<dbReference type="AlphaFoldDB" id="A0A6G3XM59"/>
<protein>
    <submittedName>
        <fullName evidence="2">Uncharacterized protein</fullName>
    </submittedName>
</protein>
<feature type="region of interest" description="Disordered" evidence="1">
    <location>
        <begin position="54"/>
        <end position="75"/>
    </location>
</feature>
<evidence type="ECO:0000256" key="1">
    <source>
        <dbReference type="SAM" id="MobiDB-lite"/>
    </source>
</evidence>
<reference evidence="2" key="1">
    <citation type="submission" date="2020-01" db="EMBL/GenBank/DDBJ databases">
        <title>Insect and environment-associated Actinomycetes.</title>
        <authorList>
            <person name="Currrie C."/>
            <person name="Chevrette M."/>
            <person name="Carlson C."/>
            <person name="Stubbendieck R."/>
            <person name="Wendt-Pienkowski E."/>
        </authorList>
    </citation>
    <scope>NUCLEOTIDE SEQUENCE</scope>
    <source>
        <strain evidence="2">SID7499</strain>
    </source>
</reference>
<organism evidence="2">
    <name type="scientific">Streptomyces sp. SID7499</name>
    <dbReference type="NCBI Taxonomy" id="2706086"/>
    <lineage>
        <taxon>Bacteria</taxon>
        <taxon>Bacillati</taxon>
        <taxon>Actinomycetota</taxon>
        <taxon>Actinomycetes</taxon>
        <taxon>Kitasatosporales</taxon>
        <taxon>Streptomycetaceae</taxon>
        <taxon>Streptomyces</taxon>
    </lineage>
</organism>
<accession>A0A6G3XM59</accession>
<sequence length="75" mass="8056">MPMRPAALVGGAHRDRAERAVDRAPQFVHEQQMHELRVGELGVAQREPHAVHRVVGEPPDLHQGGAGSGDRVPGA</sequence>
<proteinExistence type="predicted"/>
<gene>
    <name evidence="2" type="ORF">G3M58_71430</name>
</gene>
<name>A0A6G3XM59_9ACTN</name>
<evidence type="ECO:0000313" key="2">
    <source>
        <dbReference type="EMBL" id="NEE18777.1"/>
    </source>
</evidence>
<dbReference type="EMBL" id="JAAGMN010007564">
    <property type="protein sequence ID" value="NEE18777.1"/>
    <property type="molecule type" value="Genomic_DNA"/>
</dbReference>